<keyword evidence="2 6" id="KW-0889">Transcription antitermination</keyword>
<gene>
    <name evidence="6 8" type="primary">nusB</name>
    <name evidence="8" type="ORF">IQ251_03025</name>
</gene>
<keyword evidence="4 6" id="KW-0805">Transcription regulation</keyword>
<evidence type="ECO:0000313" key="9">
    <source>
        <dbReference type="Proteomes" id="UP000598360"/>
    </source>
</evidence>
<comment type="similarity">
    <text evidence="1 6">Belongs to the NusB family.</text>
</comment>
<evidence type="ECO:0000256" key="3">
    <source>
        <dbReference type="ARBA" id="ARBA00022884"/>
    </source>
</evidence>
<evidence type="ECO:0000259" key="7">
    <source>
        <dbReference type="Pfam" id="PF01029"/>
    </source>
</evidence>
<dbReference type="PANTHER" id="PTHR11078:SF3">
    <property type="entry name" value="ANTITERMINATION NUSB DOMAIN-CONTAINING PROTEIN"/>
    <property type="match status" value="1"/>
</dbReference>
<keyword evidence="9" id="KW-1185">Reference proteome</keyword>
<dbReference type="HAMAP" id="MF_00073">
    <property type="entry name" value="NusB"/>
    <property type="match status" value="1"/>
</dbReference>
<dbReference type="InterPro" id="IPR006027">
    <property type="entry name" value="NusB_RsmB_TIM44"/>
</dbReference>
<proteinExistence type="inferred from homology"/>
<dbReference type="GO" id="GO:0031564">
    <property type="term" value="P:transcription antitermination"/>
    <property type="evidence" value="ECO:0007669"/>
    <property type="project" value="UniProtKB-KW"/>
</dbReference>
<keyword evidence="5 6" id="KW-0804">Transcription</keyword>
<protein>
    <recommendedName>
        <fullName evidence="6">Transcription antitermination protein NusB</fullName>
    </recommendedName>
    <alternativeName>
        <fullName evidence="6">Antitermination factor NusB</fullName>
    </alternativeName>
</protein>
<dbReference type="GO" id="GO:0006353">
    <property type="term" value="P:DNA-templated transcription termination"/>
    <property type="evidence" value="ECO:0007669"/>
    <property type="project" value="UniProtKB-UniRule"/>
</dbReference>
<dbReference type="PANTHER" id="PTHR11078">
    <property type="entry name" value="N UTILIZATION SUBSTANCE PROTEIN B-RELATED"/>
    <property type="match status" value="1"/>
</dbReference>
<sequence>MGSRSNARKRAVDILYEADLRGVDAVTLLSERVGSPEVAPIGEYAVTLVEGISANQQRIDEVLTEHAEGWTLSRMPPVDRSVLRLGLYELLFSDDVPSAVAIDQSVELVKALSTDDSPRFVNGVLGRIAGIRSRLRKSVRTEPVAGDGQGQ</sequence>
<comment type="caution">
    <text evidence="8">The sequence shown here is derived from an EMBL/GenBank/DDBJ whole genome shotgun (WGS) entry which is preliminary data.</text>
</comment>
<evidence type="ECO:0000256" key="5">
    <source>
        <dbReference type="ARBA" id="ARBA00023163"/>
    </source>
</evidence>
<organism evidence="8 9">
    <name type="scientific">Saccharopolyspora montiporae</name>
    <dbReference type="NCBI Taxonomy" id="2781240"/>
    <lineage>
        <taxon>Bacteria</taxon>
        <taxon>Bacillati</taxon>
        <taxon>Actinomycetota</taxon>
        <taxon>Actinomycetes</taxon>
        <taxon>Pseudonocardiales</taxon>
        <taxon>Pseudonocardiaceae</taxon>
        <taxon>Saccharopolyspora</taxon>
    </lineage>
</organism>
<evidence type="ECO:0000256" key="4">
    <source>
        <dbReference type="ARBA" id="ARBA00023015"/>
    </source>
</evidence>
<evidence type="ECO:0000313" key="8">
    <source>
        <dbReference type="EMBL" id="MBE9373413.1"/>
    </source>
</evidence>
<feature type="domain" description="NusB/RsmB/TIM44" evidence="7">
    <location>
        <begin position="6"/>
        <end position="129"/>
    </location>
</feature>
<accession>A0A929B927</accession>
<evidence type="ECO:0000256" key="1">
    <source>
        <dbReference type="ARBA" id="ARBA00005952"/>
    </source>
</evidence>
<dbReference type="NCBIfam" id="TIGR01951">
    <property type="entry name" value="nusB"/>
    <property type="match status" value="1"/>
</dbReference>
<dbReference type="InterPro" id="IPR011605">
    <property type="entry name" value="NusB_fam"/>
</dbReference>
<dbReference type="SUPFAM" id="SSF48013">
    <property type="entry name" value="NusB-like"/>
    <property type="match status" value="1"/>
</dbReference>
<dbReference type="CDD" id="cd00619">
    <property type="entry name" value="Terminator_NusB"/>
    <property type="match status" value="1"/>
</dbReference>
<evidence type="ECO:0000256" key="2">
    <source>
        <dbReference type="ARBA" id="ARBA00022814"/>
    </source>
</evidence>
<reference evidence="8" key="1">
    <citation type="submission" date="2020-10" db="EMBL/GenBank/DDBJ databases">
        <title>Diversity and distribution of actinomycetes associated with coral in the coast of Hainan.</title>
        <authorList>
            <person name="Li F."/>
        </authorList>
    </citation>
    <scope>NUCLEOTIDE SEQUENCE</scope>
    <source>
        <strain evidence="8">HNM0983</strain>
    </source>
</reference>
<keyword evidence="3 6" id="KW-0694">RNA-binding</keyword>
<dbReference type="AlphaFoldDB" id="A0A929B927"/>
<comment type="function">
    <text evidence="6">Involved in transcription antitermination. Required for transcription of ribosomal RNA (rRNA) genes. Binds specifically to the boxA antiterminator sequence of the ribosomal RNA (rrn) operons.</text>
</comment>
<dbReference type="RefSeq" id="WP_193926860.1">
    <property type="nucleotide sequence ID" value="NZ_JADEYC010000005.1"/>
</dbReference>
<name>A0A929B927_9PSEU</name>
<dbReference type="Proteomes" id="UP000598360">
    <property type="component" value="Unassembled WGS sequence"/>
</dbReference>
<dbReference type="GO" id="GO:0003723">
    <property type="term" value="F:RNA binding"/>
    <property type="evidence" value="ECO:0007669"/>
    <property type="project" value="UniProtKB-UniRule"/>
</dbReference>
<dbReference type="Pfam" id="PF01029">
    <property type="entry name" value="NusB"/>
    <property type="match status" value="1"/>
</dbReference>
<dbReference type="GO" id="GO:0005829">
    <property type="term" value="C:cytosol"/>
    <property type="evidence" value="ECO:0007669"/>
    <property type="project" value="TreeGrafter"/>
</dbReference>
<dbReference type="EMBL" id="JADEYC010000005">
    <property type="protein sequence ID" value="MBE9373413.1"/>
    <property type="molecule type" value="Genomic_DNA"/>
</dbReference>
<dbReference type="InterPro" id="IPR035926">
    <property type="entry name" value="NusB-like_sf"/>
</dbReference>
<dbReference type="Gene3D" id="1.10.940.10">
    <property type="entry name" value="NusB-like"/>
    <property type="match status" value="1"/>
</dbReference>
<evidence type="ECO:0000256" key="6">
    <source>
        <dbReference type="HAMAP-Rule" id="MF_00073"/>
    </source>
</evidence>